<accession>A0A3M6TWC9</accession>
<organism evidence="1 2">
    <name type="scientific">Pocillopora damicornis</name>
    <name type="common">Cauliflower coral</name>
    <name type="synonym">Millepora damicornis</name>
    <dbReference type="NCBI Taxonomy" id="46731"/>
    <lineage>
        <taxon>Eukaryota</taxon>
        <taxon>Metazoa</taxon>
        <taxon>Cnidaria</taxon>
        <taxon>Anthozoa</taxon>
        <taxon>Hexacorallia</taxon>
        <taxon>Scleractinia</taxon>
        <taxon>Astrocoeniina</taxon>
        <taxon>Pocilloporidae</taxon>
        <taxon>Pocillopora</taxon>
    </lineage>
</organism>
<evidence type="ECO:0000313" key="1">
    <source>
        <dbReference type="EMBL" id="RMX45559.1"/>
    </source>
</evidence>
<dbReference type="EMBL" id="RCHS01002816">
    <property type="protein sequence ID" value="RMX45559.1"/>
    <property type="molecule type" value="Genomic_DNA"/>
</dbReference>
<proteinExistence type="predicted"/>
<reference evidence="1 2" key="1">
    <citation type="journal article" date="2018" name="Sci. Rep.">
        <title>Comparative analysis of the Pocillopora damicornis genome highlights role of immune system in coral evolution.</title>
        <authorList>
            <person name="Cunning R."/>
            <person name="Bay R.A."/>
            <person name="Gillette P."/>
            <person name="Baker A.C."/>
            <person name="Traylor-Knowles N."/>
        </authorList>
    </citation>
    <scope>NUCLEOTIDE SEQUENCE [LARGE SCALE GENOMIC DNA]</scope>
    <source>
        <strain evidence="1">RSMAS</strain>
        <tissue evidence="1">Whole animal</tissue>
    </source>
</reference>
<comment type="caution">
    <text evidence="1">The sequence shown here is derived from an EMBL/GenBank/DDBJ whole genome shotgun (WGS) entry which is preliminary data.</text>
</comment>
<evidence type="ECO:0000313" key="2">
    <source>
        <dbReference type="Proteomes" id="UP000275408"/>
    </source>
</evidence>
<name>A0A3M6TWC9_POCDA</name>
<dbReference type="Proteomes" id="UP000275408">
    <property type="component" value="Unassembled WGS sequence"/>
</dbReference>
<gene>
    <name evidence="1" type="ORF">pdam_00012949</name>
</gene>
<keyword evidence="2" id="KW-1185">Reference proteome</keyword>
<sequence>MGADRFTLTMYLALGTEKGISTSTREDRVSDETVFREASGEVRVFQRRRFSEGQDRTEND</sequence>
<protein>
    <submittedName>
        <fullName evidence="1">Uncharacterized protein</fullName>
    </submittedName>
</protein>
<dbReference type="AlphaFoldDB" id="A0A3M6TWC9"/>